<dbReference type="KEGG" id="ddl:Desdi_3209"/>
<name>L0FCE0_DESDL</name>
<dbReference type="InterPro" id="IPR013974">
    <property type="entry name" value="SAF"/>
</dbReference>
<dbReference type="InterPro" id="IPR036732">
    <property type="entry name" value="AFP_Neu5c_C_sf"/>
</dbReference>
<keyword evidence="3" id="KW-1185">Reference proteome</keyword>
<dbReference type="InterPro" id="IPR006190">
    <property type="entry name" value="SAF_AFP_Neu5Ac"/>
</dbReference>
<dbReference type="InterPro" id="IPR020007">
    <property type="entry name" value="NeuB/NeuA"/>
</dbReference>
<dbReference type="EMBL" id="CP003344">
    <property type="protein sequence ID" value="AGA70603.1"/>
    <property type="molecule type" value="Genomic_DNA"/>
</dbReference>
<dbReference type="OrthoDB" id="9814210at2"/>
<evidence type="ECO:0000313" key="2">
    <source>
        <dbReference type="EMBL" id="AGA70603.1"/>
    </source>
</evidence>
<dbReference type="InterPro" id="IPR013132">
    <property type="entry name" value="PseI/NeuA/B-like_N"/>
</dbReference>
<proteinExistence type="predicted"/>
<dbReference type="GO" id="GO:0016051">
    <property type="term" value="P:carbohydrate biosynthetic process"/>
    <property type="evidence" value="ECO:0007669"/>
    <property type="project" value="InterPro"/>
</dbReference>
<dbReference type="InterPro" id="IPR051690">
    <property type="entry name" value="PseI-like"/>
</dbReference>
<dbReference type="RefSeq" id="WP_015263562.1">
    <property type="nucleotide sequence ID" value="NC_019903.1"/>
</dbReference>
<dbReference type="PANTHER" id="PTHR42966">
    <property type="entry name" value="N-ACETYLNEURAMINATE SYNTHASE"/>
    <property type="match status" value="1"/>
</dbReference>
<dbReference type="Pfam" id="PF03102">
    <property type="entry name" value="NeuB"/>
    <property type="match status" value="1"/>
</dbReference>
<dbReference type="InterPro" id="IPR013785">
    <property type="entry name" value="Aldolase_TIM"/>
</dbReference>
<dbReference type="CDD" id="cd11615">
    <property type="entry name" value="SAF_NeuB_like"/>
    <property type="match status" value="1"/>
</dbReference>
<reference evidence="3" key="1">
    <citation type="submission" date="2012-02" db="EMBL/GenBank/DDBJ databases">
        <title>Complete sequence of Desulfitobacterium dichloroeliminans LMG P-21439.</title>
        <authorList>
            <person name="Lucas S."/>
            <person name="Han J."/>
            <person name="Lapidus A."/>
            <person name="Cheng J.-F."/>
            <person name="Goodwin L."/>
            <person name="Pitluck S."/>
            <person name="Peters L."/>
            <person name="Ovchinnikova G."/>
            <person name="Teshima H."/>
            <person name="Detter J.C."/>
            <person name="Han C."/>
            <person name="Tapia R."/>
            <person name="Land M."/>
            <person name="Hauser L."/>
            <person name="Kyrpides N."/>
            <person name="Ivanova N."/>
            <person name="Pagani I."/>
            <person name="Kruse T."/>
            <person name="de Vos W.M."/>
            <person name="Boon N."/>
            <person name="Smidt H."/>
            <person name="Woyke T."/>
        </authorList>
    </citation>
    <scope>NUCLEOTIDE SEQUENCE [LARGE SCALE GENOMIC DNA]</scope>
    <source>
        <strain evidence="3">LMG P-21439 / DCA1</strain>
    </source>
</reference>
<dbReference type="NCBIfam" id="TIGR03569">
    <property type="entry name" value="NeuB_NnaB"/>
    <property type="match status" value="1"/>
</dbReference>
<dbReference type="SUPFAM" id="SSF51569">
    <property type="entry name" value="Aldolase"/>
    <property type="match status" value="1"/>
</dbReference>
<dbReference type="PROSITE" id="PS50844">
    <property type="entry name" value="AFP_LIKE"/>
    <property type="match status" value="1"/>
</dbReference>
<evidence type="ECO:0000259" key="1">
    <source>
        <dbReference type="PROSITE" id="PS50844"/>
    </source>
</evidence>
<gene>
    <name evidence="2" type="ordered locus">Desdi_3209</name>
</gene>
<evidence type="ECO:0000313" key="3">
    <source>
        <dbReference type="Proteomes" id="UP000010797"/>
    </source>
</evidence>
<feature type="domain" description="AFP-like" evidence="1">
    <location>
        <begin position="279"/>
        <end position="331"/>
    </location>
</feature>
<dbReference type="STRING" id="871963.Desdi_3209"/>
<dbReference type="Proteomes" id="UP000010797">
    <property type="component" value="Chromosome"/>
</dbReference>
<sequence>MKTLIIAEAGVNHNGSIEIAKRMIIEAKRCGADIVKFQTAQLGMLLSKNAAKADYQKETTGNEENQYEMIKKLLLTYEQFDMLDKYCNENDIIFLSTPFDLASIDFLSKLDMPFWKIPSGEITNLPYLIKIANTHKPIILSTGMSTLEEIQAAITVLRDNGSGKITLLHCTTEYPAPYLDVNLKAMETLKEEFNVPVGYSDHTKGIEISIAAVAMGATVIEKHFTLDRNMEGPDHKASLEPDELASMVRAIRNVELAIGNGEKRPSESEKKNIAVARKSIIASRNIKKGETFSETNITTKRPGNGISPMRWFEVLGKKAIKDFEEDELIVL</sequence>
<protein>
    <submittedName>
        <fullName evidence="2">N-acetylneuraminate synthase</fullName>
    </submittedName>
</protein>
<dbReference type="InterPro" id="IPR057736">
    <property type="entry name" value="SAF_PseI/NeuA/NeuB"/>
</dbReference>
<dbReference type="Gene3D" id="3.90.1210.10">
    <property type="entry name" value="Antifreeze-like/N-acetylneuraminic acid synthase C-terminal domain"/>
    <property type="match status" value="1"/>
</dbReference>
<dbReference type="PANTHER" id="PTHR42966:SF1">
    <property type="entry name" value="SIALIC ACID SYNTHASE"/>
    <property type="match status" value="1"/>
</dbReference>
<dbReference type="eggNOG" id="COG2089">
    <property type="taxonomic scope" value="Bacteria"/>
</dbReference>
<dbReference type="AlphaFoldDB" id="L0FCE0"/>
<dbReference type="GO" id="GO:0047444">
    <property type="term" value="F:N-acylneuraminate-9-phosphate synthase activity"/>
    <property type="evidence" value="ECO:0007669"/>
    <property type="project" value="TreeGrafter"/>
</dbReference>
<accession>L0FCE0</accession>
<dbReference type="Pfam" id="PF08666">
    <property type="entry name" value="SAF"/>
    <property type="match status" value="1"/>
</dbReference>
<dbReference type="SUPFAM" id="SSF51269">
    <property type="entry name" value="AFP III-like domain"/>
    <property type="match status" value="1"/>
</dbReference>
<dbReference type="Gene3D" id="3.20.20.70">
    <property type="entry name" value="Aldolase class I"/>
    <property type="match status" value="1"/>
</dbReference>
<dbReference type="HOGENOM" id="CLU_040465_0_0_9"/>
<organism evidence="2 3">
    <name type="scientific">Desulfitobacterium dichloroeliminans (strain LMG P-21439 / DCA1)</name>
    <dbReference type="NCBI Taxonomy" id="871963"/>
    <lineage>
        <taxon>Bacteria</taxon>
        <taxon>Bacillati</taxon>
        <taxon>Bacillota</taxon>
        <taxon>Clostridia</taxon>
        <taxon>Eubacteriales</taxon>
        <taxon>Desulfitobacteriaceae</taxon>
        <taxon>Desulfitobacterium</taxon>
    </lineage>
</organism>